<gene>
    <name evidence="1" type="ORF">OIU79_018246</name>
</gene>
<reference evidence="1" key="2">
    <citation type="journal article" date="2023" name="Int. J. Mol. Sci.">
        <title>De Novo Assembly and Annotation of 11 Diverse Shrub Willow (Salix) Genomes Reveals Novel Gene Organization in Sex-Linked Regions.</title>
        <authorList>
            <person name="Hyden B."/>
            <person name="Feng K."/>
            <person name="Yates T.B."/>
            <person name="Jawdy S."/>
            <person name="Cereghino C."/>
            <person name="Smart L.B."/>
            <person name="Muchero W."/>
        </authorList>
    </citation>
    <scope>NUCLEOTIDE SEQUENCE</scope>
    <source>
        <tissue evidence="1">Shoot tip</tissue>
    </source>
</reference>
<protein>
    <submittedName>
        <fullName evidence="1">Uncharacterized protein</fullName>
    </submittedName>
</protein>
<feature type="non-terminal residue" evidence="1">
    <location>
        <position position="48"/>
    </location>
</feature>
<keyword evidence="2" id="KW-1185">Reference proteome</keyword>
<evidence type="ECO:0000313" key="2">
    <source>
        <dbReference type="Proteomes" id="UP001151532"/>
    </source>
</evidence>
<organism evidence="1 2">
    <name type="scientific">Salix purpurea</name>
    <name type="common">Purple osier willow</name>
    <dbReference type="NCBI Taxonomy" id="77065"/>
    <lineage>
        <taxon>Eukaryota</taxon>
        <taxon>Viridiplantae</taxon>
        <taxon>Streptophyta</taxon>
        <taxon>Embryophyta</taxon>
        <taxon>Tracheophyta</taxon>
        <taxon>Spermatophyta</taxon>
        <taxon>Magnoliopsida</taxon>
        <taxon>eudicotyledons</taxon>
        <taxon>Gunneridae</taxon>
        <taxon>Pentapetalae</taxon>
        <taxon>rosids</taxon>
        <taxon>fabids</taxon>
        <taxon>Malpighiales</taxon>
        <taxon>Salicaceae</taxon>
        <taxon>Saliceae</taxon>
        <taxon>Salix</taxon>
    </lineage>
</organism>
<comment type="caution">
    <text evidence="1">The sequence shown here is derived from an EMBL/GenBank/DDBJ whole genome shotgun (WGS) entry which is preliminary data.</text>
</comment>
<proteinExistence type="predicted"/>
<reference evidence="1" key="1">
    <citation type="submission" date="2022-11" db="EMBL/GenBank/DDBJ databases">
        <authorList>
            <person name="Hyden B.L."/>
            <person name="Feng K."/>
            <person name="Yates T."/>
            <person name="Jawdy S."/>
            <person name="Smart L.B."/>
            <person name="Muchero W."/>
        </authorList>
    </citation>
    <scope>NUCLEOTIDE SEQUENCE</scope>
    <source>
        <tissue evidence="1">Shoot tip</tissue>
    </source>
</reference>
<dbReference type="AlphaFoldDB" id="A0A9Q0WY88"/>
<evidence type="ECO:0000313" key="1">
    <source>
        <dbReference type="EMBL" id="KAJ6775023.1"/>
    </source>
</evidence>
<accession>A0A9Q0WY88</accession>
<dbReference type="EMBL" id="JAPFFK010000002">
    <property type="protein sequence ID" value="KAJ6775023.1"/>
    <property type="molecule type" value="Genomic_DNA"/>
</dbReference>
<dbReference type="Proteomes" id="UP001151532">
    <property type="component" value="Chromosome 5"/>
</dbReference>
<name>A0A9Q0WY88_SALPP</name>
<sequence>MVTMMWEVLFSFRKFLLTKHFKRHTLIIFTNYLLDSGYPRYIYIYILI</sequence>